<evidence type="ECO:0000313" key="2">
    <source>
        <dbReference type="EMBL" id="PST40171.1"/>
    </source>
</evidence>
<protein>
    <submittedName>
        <fullName evidence="2">Uncharacterized protein</fullName>
    </submittedName>
</protein>
<feature type="transmembrane region" description="Helical" evidence="1">
    <location>
        <begin position="179"/>
        <end position="197"/>
    </location>
</feature>
<feature type="transmembrane region" description="Helical" evidence="1">
    <location>
        <begin position="6"/>
        <end position="26"/>
    </location>
</feature>
<feature type="transmembrane region" description="Helical" evidence="1">
    <location>
        <begin position="79"/>
        <end position="97"/>
    </location>
</feature>
<evidence type="ECO:0000313" key="3">
    <source>
        <dbReference type="Proteomes" id="UP000241201"/>
    </source>
</evidence>
<keyword evidence="3" id="KW-1185">Reference proteome</keyword>
<feature type="transmembrane region" description="Helical" evidence="1">
    <location>
        <begin position="38"/>
        <end position="59"/>
    </location>
</feature>
<name>A0A2T3FY37_9FIRM</name>
<dbReference type="Proteomes" id="UP000241201">
    <property type="component" value="Unassembled WGS sequence"/>
</dbReference>
<reference evidence="3" key="1">
    <citation type="submission" date="2018-03" db="EMBL/GenBank/DDBJ databases">
        <title>Lachnoclostridium SNUG30370 gen.nov., sp.nov., isolated from human faeces.</title>
        <authorList>
            <person name="Seo B."/>
            <person name="Jeon K."/>
            <person name="Ko G."/>
        </authorList>
    </citation>
    <scope>NUCLEOTIDE SEQUENCE [LARGE SCALE GENOMIC DNA]</scope>
    <source>
        <strain evidence="3">SNUG30370</strain>
    </source>
</reference>
<evidence type="ECO:0000256" key="1">
    <source>
        <dbReference type="SAM" id="Phobius"/>
    </source>
</evidence>
<keyword evidence="1" id="KW-1133">Transmembrane helix</keyword>
<gene>
    <name evidence="2" type="ORF">C7U55_07570</name>
</gene>
<dbReference type="GeneID" id="77470944"/>
<feature type="transmembrane region" description="Helical" evidence="1">
    <location>
        <begin position="109"/>
        <end position="126"/>
    </location>
</feature>
<accession>A0A2T3FY37</accession>
<dbReference type="AlphaFoldDB" id="A0A2T3FY37"/>
<sequence length="241" mass="28925">MQSLLYIFEINIICFIVLLFIFNYYNYKTIKRSTRERIFNHILLLSIGLCFFGFCLEFLNGKMFNLNHLILEIMNSLYYLSMTMIGYKWLNYVYICTFKEDLQTKVKRLLQIPILILMFLILTNHFNHFLFVIDSNNLYHRGMGIYIHWIISWFYIVLATIMSLYVIIHTKSKFQKKEILPYFYFVIAPIIGSIIQMYYPSSASFQVGITISLLMIFFNYQNNMIQKDPLTGLKNRQVLER</sequence>
<proteinExistence type="predicted"/>
<dbReference type="RefSeq" id="WP_106988051.1">
    <property type="nucleotide sequence ID" value="NZ_PYLP01000008.1"/>
</dbReference>
<feature type="transmembrane region" description="Helical" evidence="1">
    <location>
        <begin position="203"/>
        <end position="220"/>
    </location>
</feature>
<comment type="caution">
    <text evidence="2">The sequence shown here is derived from an EMBL/GenBank/DDBJ whole genome shotgun (WGS) entry which is preliminary data.</text>
</comment>
<keyword evidence="1" id="KW-0472">Membrane</keyword>
<dbReference type="EMBL" id="PYLP01000008">
    <property type="protein sequence ID" value="PST40171.1"/>
    <property type="molecule type" value="Genomic_DNA"/>
</dbReference>
<organism evidence="2 3">
    <name type="scientific">Faecalibacillus faecis</name>
    <dbReference type="NCBI Taxonomy" id="1982628"/>
    <lineage>
        <taxon>Bacteria</taxon>
        <taxon>Bacillati</taxon>
        <taxon>Bacillota</taxon>
        <taxon>Erysipelotrichia</taxon>
        <taxon>Erysipelotrichales</taxon>
        <taxon>Coprobacillaceae</taxon>
        <taxon>Faecalibacillus</taxon>
    </lineage>
</organism>
<feature type="transmembrane region" description="Helical" evidence="1">
    <location>
        <begin position="146"/>
        <end position="167"/>
    </location>
</feature>
<keyword evidence="1" id="KW-0812">Transmembrane</keyword>